<dbReference type="Pfam" id="PF00069">
    <property type="entry name" value="Pkinase"/>
    <property type="match status" value="1"/>
</dbReference>
<dbReference type="PROSITE" id="PS50011">
    <property type="entry name" value="PROTEIN_KINASE_DOM"/>
    <property type="match status" value="1"/>
</dbReference>
<evidence type="ECO:0000259" key="6">
    <source>
        <dbReference type="PROSITE" id="PS50011"/>
    </source>
</evidence>
<sequence>MSGMLDSGTRLVVDNGDEAEIIGMLGAGGQGEVYRVRTAAGDKALKWYYPTCATPEQEGIVQELVDRDFDDDRFLWPQACVSRHRGSFGYLMELRPERFKGLPDLFRRQLRTSTRALLTACLYTVEAYQALHSRGIAYRDISWGNVFFDPATGEVLVCDNDNAVVEGDASGISGTMKFMAPELVRAEPGARPGTQSDLHSLAVLLFMLLMNHHPLEGKRELGIHCFDEAAEKRLYGRSPLFVFDPADDSNAPDPMEHATVLATWDAAVGTLQALFTRSFTVGLRDPAARVRETEWRNALRAVLDAVVECASCGRQNMTEPGENPPPRACWGCGARLVLPPRLTVTTPPPRAEHHIRLRRAARVQAHHLLSEPSRHDCSDGSLVAELVEHPAKPGRFGIANRSKDTWTGTRSDGTSQQIAPGQTVPLRSGLELDLGGGVRAVVRAK</sequence>
<evidence type="ECO:0000256" key="5">
    <source>
        <dbReference type="ARBA" id="ARBA00022840"/>
    </source>
</evidence>
<dbReference type="SMART" id="SM00220">
    <property type="entry name" value="S_TKc"/>
    <property type="match status" value="1"/>
</dbReference>
<keyword evidence="8" id="KW-1185">Reference proteome</keyword>
<evidence type="ECO:0000313" key="8">
    <source>
        <dbReference type="Proteomes" id="UP000584670"/>
    </source>
</evidence>
<dbReference type="RefSeq" id="WP_186281992.1">
    <property type="nucleotide sequence ID" value="NZ_JACMSF010000008.1"/>
</dbReference>
<name>A0A7X1J0P3_9ACTN</name>
<dbReference type="Gene3D" id="1.10.510.10">
    <property type="entry name" value="Transferase(Phosphotransferase) domain 1"/>
    <property type="match status" value="1"/>
</dbReference>
<evidence type="ECO:0000313" key="7">
    <source>
        <dbReference type="EMBL" id="MBC2902085.1"/>
    </source>
</evidence>
<dbReference type="GO" id="GO:0004674">
    <property type="term" value="F:protein serine/threonine kinase activity"/>
    <property type="evidence" value="ECO:0007669"/>
    <property type="project" value="UniProtKB-KW"/>
</dbReference>
<proteinExistence type="predicted"/>
<dbReference type="SUPFAM" id="SSF56112">
    <property type="entry name" value="Protein kinase-like (PK-like)"/>
    <property type="match status" value="1"/>
</dbReference>
<organism evidence="7 8">
    <name type="scientific">Streptomyces cupreus</name>
    <dbReference type="NCBI Taxonomy" id="2759956"/>
    <lineage>
        <taxon>Bacteria</taxon>
        <taxon>Bacillati</taxon>
        <taxon>Actinomycetota</taxon>
        <taxon>Actinomycetes</taxon>
        <taxon>Kitasatosporales</taxon>
        <taxon>Streptomycetaceae</taxon>
        <taxon>Streptomyces</taxon>
    </lineage>
</organism>
<dbReference type="PANTHER" id="PTHR24353:SF147">
    <property type="entry name" value="CGMP-DEPENDENT SERINE_THREONIN PROTEIN KINASE-RELATED"/>
    <property type="match status" value="1"/>
</dbReference>
<dbReference type="EMBL" id="JACMSF010000008">
    <property type="protein sequence ID" value="MBC2902085.1"/>
    <property type="molecule type" value="Genomic_DNA"/>
</dbReference>
<evidence type="ECO:0000256" key="4">
    <source>
        <dbReference type="ARBA" id="ARBA00022777"/>
    </source>
</evidence>
<keyword evidence="4 7" id="KW-0418">Kinase</keyword>
<evidence type="ECO:0000256" key="3">
    <source>
        <dbReference type="ARBA" id="ARBA00022741"/>
    </source>
</evidence>
<feature type="domain" description="Protein kinase" evidence="6">
    <location>
        <begin position="19"/>
        <end position="303"/>
    </location>
</feature>
<keyword evidence="3" id="KW-0547">Nucleotide-binding</keyword>
<keyword evidence="2" id="KW-0808">Transferase</keyword>
<dbReference type="AlphaFoldDB" id="A0A7X1J0P3"/>
<dbReference type="InterPro" id="IPR011009">
    <property type="entry name" value="Kinase-like_dom_sf"/>
</dbReference>
<comment type="caution">
    <text evidence="7">The sequence shown here is derived from an EMBL/GenBank/DDBJ whole genome shotgun (WGS) entry which is preliminary data.</text>
</comment>
<dbReference type="InterPro" id="IPR000719">
    <property type="entry name" value="Prot_kinase_dom"/>
</dbReference>
<gene>
    <name evidence="7" type="ORF">H4N64_10775</name>
</gene>
<keyword evidence="1" id="KW-0723">Serine/threonine-protein kinase</keyword>
<keyword evidence="5" id="KW-0067">ATP-binding</keyword>
<dbReference type="Proteomes" id="UP000584670">
    <property type="component" value="Unassembled WGS sequence"/>
</dbReference>
<reference evidence="7 8" key="1">
    <citation type="submission" date="2020-08" db="EMBL/GenBank/DDBJ databases">
        <title>Streptomyces sp. PSKA01 genome sequencing and assembly.</title>
        <authorList>
            <person name="Mandal S."/>
            <person name="Maiti P.K."/>
            <person name="Das P."/>
        </authorList>
    </citation>
    <scope>NUCLEOTIDE SEQUENCE [LARGE SCALE GENOMIC DNA]</scope>
    <source>
        <strain evidence="7 8">PSKA01</strain>
    </source>
</reference>
<dbReference type="GO" id="GO:0005524">
    <property type="term" value="F:ATP binding"/>
    <property type="evidence" value="ECO:0007669"/>
    <property type="project" value="UniProtKB-KW"/>
</dbReference>
<evidence type="ECO:0000256" key="2">
    <source>
        <dbReference type="ARBA" id="ARBA00022679"/>
    </source>
</evidence>
<protein>
    <submittedName>
        <fullName evidence="7">Protein kinase</fullName>
    </submittedName>
</protein>
<accession>A0A7X1J0P3</accession>
<evidence type="ECO:0000256" key="1">
    <source>
        <dbReference type="ARBA" id="ARBA00022527"/>
    </source>
</evidence>
<dbReference type="PANTHER" id="PTHR24353">
    <property type="entry name" value="CYCLIC NUCLEOTIDE-DEPENDENT PROTEIN KINASE"/>
    <property type="match status" value="1"/>
</dbReference>